<evidence type="ECO:0000313" key="1">
    <source>
        <dbReference type="EMBL" id="GGK07304.1"/>
    </source>
</evidence>
<sequence>MPGQPDDAEIHVGGITLAAPLTTEPEHPVPVPKPDQEWELPHGFAWVFHGEGAKGIQRPVVLADGFNSGRSDLGWLYQGLNGDVPFISDLRARGRTVILIGFDERSDSILVNAETATAAIMRTIAEQLDDTRLVVGGFSMGGLITRYALARMEMQRMDHRVGAYFSYDTPHRGAVIPIALQAFAHFIPGPENAFARQMNSPAARQMLWRHYDSETGEIRQDPARAEFLSELDRLGGWPRIPRLLGIANGAGDGMGFKVPPGEIALRINGIVFPGTTLYTQAAGDAIVAELKRLLPPAQKTIKTSGFPELDGAPGGTLDSFRLLADELERRGGRVDLRHDTVCFVPTVSAVAIRDIDRQEDLYANVDQLSPEESEFDDFICSSTNTPHTAITRELCDWILDRLPD</sequence>
<reference evidence="1" key="1">
    <citation type="journal article" date="2014" name="Int. J. Syst. Evol. Microbiol.">
        <title>Complete genome sequence of Corynebacterium casei LMG S-19264T (=DSM 44701T), isolated from a smear-ripened cheese.</title>
        <authorList>
            <consortium name="US DOE Joint Genome Institute (JGI-PGF)"/>
            <person name="Walter F."/>
            <person name="Albersmeier A."/>
            <person name="Kalinowski J."/>
            <person name="Ruckert C."/>
        </authorList>
    </citation>
    <scope>NUCLEOTIDE SEQUENCE</scope>
    <source>
        <strain evidence="1">JCM 3090</strain>
    </source>
</reference>
<dbReference type="AlphaFoldDB" id="A0A8J3BAB3"/>
<evidence type="ECO:0000313" key="2">
    <source>
        <dbReference type="Proteomes" id="UP000649739"/>
    </source>
</evidence>
<dbReference type="RefSeq" id="WP_189171873.1">
    <property type="nucleotide sequence ID" value="NZ_BMQB01000011.1"/>
</dbReference>
<dbReference type="InterPro" id="IPR029058">
    <property type="entry name" value="AB_hydrolase_fold"/>
</dbReference>
<dbReference type="SUPFAM" id="SSF53474">
    <property type="entry name" value="alpha/beta-Hydrolases"/>
    <property type="match status" value="1"/>
</dbReference>
<dbReference type="Gene3D" id="3.40.50.1820">
    <property type="entry name" value="alpha/beta hydrolase"/>
    <property type="match status" value="1"/>
</dbReference>
<evidence type="ECO:0008006" key="3">
    <source>
        <dbReference type="Google" id="ProtNLM"/>
    </source>
</evidence>
<keyword evidence="2" id="KW-1185">Reference proteome</keyword>
<dbReference type="Pfam" id="PF11187">
    <property type="entry name" value="Mbeg1-like"/>
    <property type="match status" value="1"/>
</dbReference>
<reference evidence="1" key="2">
    <citation type="submission" date="2020-09" db="EMBL/GenBank/DDBJ databases">
        <authorList>
            <person name="Sun Q."/>
            <person name="Ohkuma M."/>
        </authorList>
    </citation>
    <scope>NUCLEOTIDE SEQUENCE</scope>
    <source>
        <strain evidence="1">JCM 3090</strain>
    </source>
</reference>
<gene>
    <name evidence="1" type="ORF">GCM10010123_41460</name>
</gene>
<proteinExistence type="predicted"/>
<dbReference type="EMBL" id="BMQB01000011">
    <property type="protein sequence ID" value="GGK07304.1"/>
    <property type="molecule type" value="Genomic_DNA"/>
</dbReference>
<accession>A0A8J3BAB3</accession>
<protein>
    <recommendedName>
        <fullName evidence="3">DUF676 domain-containing protein</fullName>
    </recommendedName>
</protein>
<comment type="caution">
    <text evidence="1">The sequence shown here is derived from an EMBL/GenBank/DDBJ whole genome shotgun (WGS) entry which is preliminary data.</text>
</comment>
<organism evidence="1 2">
    <name type="scientific">Pilimelia anulata</name>
    <dbReference type="NCBI Taxonomy" id="53371"/>
    <lineage>
        <taxon>Bacteria</taxon>
        <taxon>Bacillati</taxon>
        <taxon>Actinomycetota</taxon>
        <taxon>Actinomycetes</taxon>
        <taxon>Micromonosporales</taxon>
        <taxon>Micromonosporaceae</taxon>
        <taxon>Pilimelia</taxon>
    </lineage>
</organism>
<dbReference type="Proteomes" id="UP000649739">
    <property type="component" value="Unassembled WGS sequence"/>
</dbReference>
<dbReference type="InterPro" id="IPR024499">
    <property type="entry name" value="Mbeg1-like"/>
</dbReference>
<name>A0A8J3BAB3_9ACTN</name>